<dbReference type="AlphaFoldDB" id="A0A840WE98"/>
<dbReference type="InterPro" id="IPR023393">
    <property type="entry name" value="START-like_dom_sf"/>
</dbReference>
<feature type="domain" description="Activator of Hsp90 ATPase homologue 1/2-like C-terminal" evidence="3">
    <location>
        <begin position="26"/>
        <end position="165"/>
    </location>
</feature>
<dbReference type="InterPro" id="IPR013538">
    <property type="entry name" value="ASHA1/2-like_C"/>
</dbReference>
<dbReference type="Pfam" id="PF08327">
    <property type="entry name" value="AHSA1"/>
    <property type="match status" value="1"/>
</dbReference>
<reference evidence="4 5" key="1">
    <citation type="submission" date="2020-08" db="EMBL/GenBank/DDBJ databases">
        <title>Sequencing the genomes of 1000 actinobacteria strains.</title>
        <authorList>
            <person name="Klenk H.-P."/>
        </authorList>
    </citation>
    <scope>NUCLEOTIDE SEQUENCE [LARGE SCALE GENOMIC DNA]</scope>
    <source>
        <strain evidence="4 5">DSM 44598</strain>
    </source>
</reference>
<keyword evidence="5" id="KW-1185">Reference proteome</keyword>
<comment type="similarity">
    <text evidence="1">Belongs to the AHA1 family.</text>
</comment>
<dbReference type="CDD" id="cd08895">
    <property type="entry name" value="SRPBCC_CalC_Aha1-like_2"/>
    <property type="match status" value="1"/>
</dbReference>
<sequence length="166" mass="17591">MERERNGSEQGAGNARVDRAERVVAAPPPTVYRAMTDPGALEAWLPPEGMTGRIERFELRPGGGFRMALTYLDPGTGQGKTTESTDVTEVGFAELLPGERIVQRVDFASEDPDFSGTMTMTWRLAPVDGGTRVSVEATGVPPGITPEDHAAGLGSSLANLAAHVEP</sequence>
<evidence type="ECO:0000256" key="2">
    <source>
        <dbReference type="SAM" id="MobiDB-lite"/>
    </source>
</evidence>
<protein>
    <submittedName>
        <fullName evidence="4">Uncharacterized protein YndB with AHSA1/START domain</fullName>
    </submittedName>
</protein>
<proteinExistence type="inferred from homology"/>
<dbReference type="Proteomes" id="UP000579647">
    <property type="component" value="Unassembled WGS sequence"/>
</dbReference>
<dbReference type="SUPFAM" id="SSF55961">
    <property type="entry name" value="Bet v1-like"/>
    <property type="match status" value="1"/>
</dbReference>
<dbReference type="RefSeq" id="WP_184362077.1">
    <property type="nucleotide sequence ID" value="NZ_BAAAKM010000014.1"/>
</dbReference>
<organism evidence="4 5">
    <name type="scientific">Nocardiopsis metallicus</name>
    <dbReference type="NCBI Taxonomy" id="179819"/>
    <lineage>
        <taxon>Bacteria</taxon>
        <taxon>Bacillati</taxon>
        <taxon>Actinomycetota</taxon>
        <taxon>Actinomycetes</taxon>
        <taxon>Streptosporangiales</taxon>
        <taxon>Nocardiopsidaceae</taxon>
        <taxon>Nocardiopsis</taxon>
    </lineage>
</organism>
<accession>A0A840WE98</accession>
<dbReference type="Gene3D" id="3.30.530.20">
    <property type="match status" value="1"/>
</dbReference>
<feature type="region of interest" description="Disordered" evidence="2">
    <location>
        <begin position="1"/>
        <end position="22"/>
    </location>
</feature>
<evidence type="ECO:0000313" key="5">
    <source>
        <dbReference type="Proteomes" id="UP000579647"/>
    </source>
</evidence>
<name>A0A840WE98_9ACTN</name>
<comment type="caution">
    <text evidence="4">The sequence shown here is derived from an EMBL/GenBank/DDBJ whole genome shotgun (WGS) entry which is preliminary data.</text>
</comment>
<evidence type="ECO:0000313" key="4">
    <source>
        <dbReference type="EMBL" id="MBB5489666.1"/>
    </source>
</evidence>
<dbReference type="EMBL" id="JACHDO010000001">
    <property type="protein sequence ID" value="MBB5489666.1"/>
    <property type="molecule type" value="Genomic_DNA"/>
</dbReference>
<gene>
    <name evidence="4" type="ORF">HNR07_000803</name>
</gene>
<evidence type="ECO:0000256" key="1">
    <source>
        <dbReference type="ARBA" id="ARBA00006817"/>
    </source>
</evidence>
<evidence type="ECO:0000259" key="3">
    <source>
        <dbReference type="Pfam" id="PF08327"/>
    </source>
</evidence>